<dbReference type="Gene3D" id="3.30.160.20">
    <property type="match status" value="1"/>
</dbReference>
<comment type="caution">
    <text evidence="11">The sequence shown here is derived from an EMBL/GenBank/DDBJ whole genome shotgun (WGS) entry which is preliminary data.</text>
</comment>
<evidence type="ECO:0000256" key="6">
    <source>
        <dbReference type="ARBA" id="ARBA00022801"/>
    </source>
</evidence>
<keyword evidence="4" id="KW-0479">Metal-binding</keyword>
<proteinExistence type="predicted"/>
<dbReference type="GO" id="GO:0030422">
    <property type="term" value="P:siRNA processing"/>
    <property type="evidence" value="ECO:0007669"/>
    <property type="project" value="TreeGrafter"/>
</dbReference>
<dbReference type="Pfam" id="PF00636">
    <property type="entry name" value="Ribonuclease_3"/>
    <property type="match status" value="1"/>
</dbReference>
<dbReference type="AlphaFoldDB" id="A0AAN8VM31"/>
<dbReference type="SMART" id="SM00535">
    <property type="entry name" value="RIBOc"/>
    <property type="match status" value="1"/>
</dbReference>
<accession>A0AAN8VM31</accession>
<evidence type="ECO:0000313" key="12">
    <source>
        <dbReference type="Proteomes" id="UP001370490"/>
    </source>
</evidence>
<evidence type="ECO:0000256" key="7">
    <source>
        <dbReference type="ARBA" id="ARBA00022842"/>
    </source>
</evidence>
<keyword evidence="3" id="KW-0540">Nuclease</keyword>
<dbReference type="PANTHER" id="PTHR14950:SF37">
    <property type="entry name" value="ENDORIBONUCLEASE DICER"/>
    <property type="match status" value="1"/>
</dbReference>
<evidence type="ECO:0000256" key="9">
    <source>
        <dbReference type="SAM" id="MobiDB-lite"/>
    </source>
</evidence>
<evidence type="ECO:0000256" key="1">
    <source>
        <dbReference type="ARBA" id="ARBA00001936"/>
    </source>
</evidence>
<feature type="compositionally biased region" description="Acidic residues" evidence="9">
    <location>
        <begin position="44"/>
        <end position="57"/>
    </location>
</feature>
<dbReference type="SUPFAM" id="SSF69065">
    <property type="entry name" value="RNase III domain-like"/>
    <property type="match status" value="1"/>
</dbReference>
<dbReference type="GO" id="GO:0005737">
    <property type="term" value="C:cytoplasm"/>
    <property type="evidence" value="ECO:0007669"/>
    <property type="project" value="TreeGrafter"/>
</dbReference>
<gene>
    <name evidence="11" type="ORF">RJ641_001611</name>
</gene>
<dbReference type="Gene3D" id="1.10.1520.10">
    <property type="entry name" value="Ribonuclease III domain"/>
    <property type="match status" value="1"/>
</dbReference>
<protein>
    <submittedName>
        <fullName evidence="11">Ribonuclease III domain</fullName>
    </submittedName>
</protein>
<reference evidence="11 12" key="1">
    <citation type="submission" date="2023-12" db="EMBL/GenBank/DDBJ databases">
        <title>A high-quality genome assembly for Dillenia turbinata (Dilleniales).</title>
        <authorList>
            <person name="Chanderbali A."/>
        </authorList>
    </citation>
    <scope>NUCLEOTIDE SEQUENCE [LARGE SCALE GENOMIC DNA]</scope>
    <source>
        <strain evidence="11">LSX21</strain>
        <tissue evidence="11">Leaf</tissue>
    </source>
</reference>
<dbReference type="InterPro" id="IPR036389">
    <property type="entry name" value="RNase_III_sf"/>
</dbReference>
<keyword evidence="6" id="KW-0378">Hydrolase</keyword>
<evidence type="ECO:0000259" key="10">
    <source>
        <dbReference type="PROSITE" id="PS50142"/>
    </source>
</evidence>
<comment type="cofactor">
    <cofactor evidence="1">
        <name>Mn(2+)</name>
        <dbReference type="ChEBI" id="CHEBI:29035"/>
    </cofactor>
</comment>
<dbReference type="InterPro" id="IPR000999">
    <property type="entry name" value="RNase_III_dom"/>
</dbReference>
<feature type="region of interest" description="Disordered" evidence="9">
    <location>
        <begin position="38"/>
        <end position="58"/>
    </location>
</feature>
<evidence type="ECO:0000256" key="5">
    <source>
        <dbReference type="ARBA" id="ARBA00022759"/>
    </source>
</evidence>
<dbReference type="FunFam" id="1.10.1520.10:FF:000004">
    <property type="entry name" value="Endoribonuclease dicer-like 1"/>
    <property type="match status" value="1"/>
</dbReference>
<dbReference type="Proteomes" id="UP001370490">
    <property type="component" value="Unassembled WGS sequence"/>
</dbReference>
<keyword evidence="12" id="KW-1185">Reference proteome</keyword>
<dbReference type="PROSITE" id="PS50142">
    <property type="entry name" value="RNASE_3_2"/>
    <property type="match status" value="1"/>
</dbReference>
<evidence type="ECO:0000313" key="11">
    <source>
        <dbReference type="EMBL" id="KAK6931987.1"/>
    </source>
</evidence>
<name>A0AAN8VM31_9MAGN</name>
<dbReference type="PANTHER" id="PTHR14950">
    <property type="entry name" value="DICER-RELATED"/>
    <property type="match status" value="1"/>
</dbReference>
<feature type="domain" description="RNase III" evidence="10">
    <location>
        <begin position="83"/>
        <end position="227"/>
    </location>
</feature>
<dbReference type="EMBL" id="JBAMMX010000010">
    <property type="protein sequence ID" value="KAK6931987.1"/>
    <property type="molecule type" value="Genomic_DNA"/>
</dbReference>
<evidence type="ECO:0000256" key="2">
    <source>
        <dbReference type="ARBA" id="ARBA00001946"/>
    </source>
</evidence>
<keyword evidence="8" id="KW-0694">RNA-binding</keyword>
<evidence type="ECO:0000256" key="4">
    <source>
        <dbReference type="ARBA" id="ARBA00022723"/>
    </source>
</evidence>
<dbReference type="GO" id="GO:0004525">
    <property type="term" value="F:ribonuclease III activity"/>
    <property type="evidence" value="ECO:0007669"/>
    <property type="project" value="InterPro"/>
</dbReference>
<dbReference type="GO" id="GO:0005634">
    <property type="term" value="C:nucleus"/>
    <property type="evidence" value="ECO:0007669"/>
    <property type="project" value="TreeGrafter"/>
</dbReference>
<dbReference type="GO" id="GO:0003723">
    <property type="term" value="F:RNA binding"/>
    <property type="evidence" value="ECO:0007669"/>
    <property type="project" value="UniProtKB-KW"/>
</dbReference>
<keyword evidence="5" id="KW-0255">Endonuclease</keyword>
<dbReference type="GO" id="GO:0046872">
    <property type="term" value="F:metal ion binding"/>
    <property type="evidence" value="ECO:0007669"/>
    <property type="project" value="UniProtKB-KW"/>
</dbReference>
<evidence type="ECO:0000256" key="3">
    <source>
        <dbReference type="ARBA" id="ARBA00022722"/>
    </source>
</evidence>
<keyword evidence="7" id="KW-0460">Magnesium</keyword>
<sequence length="343" mass="38296">MKVSNEDQTENGVLPFYDEDVKGAESSLFDQEVATINTSQSGEGFEDEEMEDGELESDSSSYGVLSSYMLADVVEALIGVYFVEVCSREYSYALNIKFKDTGLLVEAITHASRPSSGVSCYQTLRFVGDAVLDHLISRHLFFTYTDLPPGRLRDKNFAQVAVKHKPHMHLRHGSGALEKQIRDLVREVQVESLKPGFYSFGLGHCKAPKVLEDIVESIAGAIFLDSICGTATVWRVRINVCLIGIALNPQKKAQKLTARHALIVLKDKETAKEKRKREENGKKNRSQIKGGPAHAKRFTLAVCFNTSDKEWTDECVGEPMPSVKEDMDAAAQLLLELLKRWYT</sequence>
<evidence type="ECO:0000256" key="8">
    <source>
        <dbReference type="ARBA" id="ARBA00022884"/>
    </source>
</evidence>
<organism evidence="11 12">
    <name type="scientific">Dillenia turbinata</name>
    <dbReference type="NCBI Taxonomy" id="194707"/>
    <lineage>
        <taxon>Eukaryota</taxon>
        <taxon>Viridiplantae</taxon>
        <taxon>Streptophyta</taxon>
        <taxon>Embryophyta</taxon>
        <taxon>Tracheophyta</taxon>
        <taxon>Spermatophyta</taxon>
        <taxon>Magnoliopsida</taxon>
        <taxon>eudicotyledons</taxon>
        <taxon>Gunneridae</taxon>
        <taxon>Pentapetalae</taxon>
        <taxon>Dilleniales</taxon>
        <taxon>Dilleniaceae</taxon>
        <taxon>Dillenia</taxon>
    </lineage>
</organism>
<dbReference type="CDD" id="cd00593">
    <property type="entry name" value="RIBOc"/>
    <property type="match status" value="1"/>
</dbReference>
<comment type="cofactor">
    <cofactor evidence="2">
        <name>Mg(2+)</name>
        <dbReference type="ChEBI" id="CHEBI:18420"/>
    </cofactor>
</comment>